<reference evidence="4" key="3">
    <citation type="submission" date="2022-04" db="EMBL/GenBank/DDBJ databases">
        <authorList>
            <person name="Liu G."/>
        </authorList>
    </citation>
    <scope>NUCLEOTIDE SEQUENCE</scope>
    <source>
        <strain evidence="4">RG22</strain>
    </source>
</reference>
<evidence type="ECO:0000256" key="1">
    <source>
        <dbReference type="SAM" id="Phobius"/>
    </source>
</evidence>
<name>A0A6V8MR87_9BACT</name>
<organism evidence="3 5">
    <name type="scientific">Geomonas paludis</name>
    <dbReference type="NCBI Taxonomy" id="2740185"/>
    <lineage>
        <taxon>Bacteria</taxon>
        <taxon>Pseudomonadati</taxon>
        <taxon>Thermodesulfobacteriota</taxon>
        <taxon>Desulfuromonadia</taxon>
        <taxon>Geobacterales</taxon>
        <taxon>Geobacteraceae</taxon>
        <taxon>Geomonas</taxon>
    </lineage>
</organism>
<keyword evidence="1" id="KW-0812">Transmembrane</keyword>
<dbReference type="Proteomes" id="UP000831485">
    <property type="component" value="Chromosome"/>
</dbReference>
<evidence type="ECO:0000259" key="2">
    <source>
        <dbReference type="Pfam" id="PF14342"/>
    </source>
</evidence>
<dbReference type="Proteomes" id="UP000568888">
    <property type="component" value="Unassembled WGS sequence"/>
</dbReference>
<feature type="transmembrane region" description="Helical" evidence="1">
    <location>
        <begin position="130"/>
        <end position="151"/>
    </location>
</feature>
<dbReference type="RefSeq" id="WP_183344814.1">
    <property type="nucleotide sequence ID" value="NZ_BLXY01000001.1"/>
</dbReference>
<sequence>MDTYSYPAWLTVLAWSSLIVAALCSAVIVIDLLRGNRQHMWIMNVVWPITALYGSAFALWAYFSVGRLSTHRAVEEAKRQGKTPPGKEKPLWQITALGASHCGSGCTLGDIAAEWLIVAFPFTILGQKIFGAWLLDYILAFLFGVAFQYFTIVPMKNLPKGKGIWAAVKADALSLTAWQVGMYGWMAIAVFVIFRHEIPKTNPVFWFMMQIAMWFGLLTSFPVNWWLIKKGIKEKM</sequence>
<protein>
    <submittedName>
        <fullName evidence="4">DUF4396 domain-containing protein</fullName>
    </submittedName>
    <submittedName>
        <fullName evidence="3">Membrane protein</fullName>
    </submittedName>
</protein>
<dbReference type="InterPro" id="IPR025509">
    <property type="entry name" value="DUF4396"/>
</dbReference>
<reference evidence="5" key="1">
    <citation type="submission" date="2020-06" db="EMBL/GenBank/DDBJ databases">
        <title>Draft genomic sequecing of Geomonas sp. Red736.</title>
        <authorList>
            <person name="Itoh H."/>
            <person name="Xu Z.X."/>
            <person name="Ushijima N."/>
            <person name="Masuda Y."/>
            <person name="Shiratori Y."/>
            <person name="Senoo K."/>
        </authorList>
    </citation>
    <scope>NUCLEOTIDE SEQUENCE [LARGE SCALE GENOMIC DNA]</scope>
    <source>
        <strain evidence="5">Red736</strain>
    </source>
</reference>
<feature type="transmembrane region" description="Helical" evidence="1">
    <location>
        <begin position="172"/>
        <end position="194"/>
    </location>
</feature>
<gene>
    <name evidence="3" type="ORF">GMPD_05450</name>
    <name evidence="4" type="ORF">M1B72_20500</name>
</gene>
<proteinExistence type="predicted"/>
<keyword evidence="1" id="KW-1133">Transmembrane helix</keyword>
<evidence type="ECO:0000313" key="6">
    <source>
        <dbReference type="Proteomes" id="UP000831485"/>
    </source>
</evidence>
<feature type="transmembrane region" description="Helical" evidence="1">
    <location>
        <begin position="45"/>
        <end position="63"/>
    </location>
</feature>
<feature type="domain" description="DUF4396" evidence="2">
    <location>
        <begin position="92"/>
        <end position="233"/>
    </location>
</feature>
<dbReference type="Pfam" id="PF14342">
    <property type="entry name" value="DUF4396"/>
    <property type="match status" value="1"/>
</dbReference>
<evidence type="ECO:0000313" key="4">
    <source>
        <dbReference type="EMBL" id="UPU35794.1"/>
    </source>
</evidence>
<feature type="transmembrane region" description="Helical" evidence="1">
    <location>
        <begin position="12"/>
        <end position="33"/>
    </location>
</feature>
<reference evidence="3" key="2">
    <citation type="journal article" date="2021" name="Int. J. Syst. Evol. Microbiol.">
        <title>Geomonas silvestris sp. nov., Geomonas paludis sp. nov. and Geomonas limicola sp. nov., isolated from terrestrial environments, and emended description of the genus Geomonas.</title>
        <authorList>
            <person name="Itoh H."/>
            <person name="Xu Z."/>
            <person name="Masuda Y."/>
            <person name="Ushijima N."/>
            <person name="Hayakawa C."/>
            <person name="Shiratori Y."/>
            <person name="Senoo K."/>
        </authorList>
    </citation>
    <scope>NUCLEOTIDE SEQUENCE</scope>
    <source>
        <strain evidence="3">Red736</strain>
    </source>
</reference>
<dbReference type="AlphaFoldDB" id="A0A6V8MR87"/>
<evidence type="ECO:0000313" key="5">
    <source>
        <dbReference type="Proteomes" id="UP000568888"/>
    </source>
</evidence>
<keyword evidence="6" id="KW-1185">Reference proteome</keyword>
<feature type="transmembrane region" description="Helical" evidence="1">
    <location>
        <begin position="206"/>
        <end position="228"/>
    </location>
</feature>
<dbReference type="EMBL" id="BLXY01000001">
    <property type="protein sequence ID" value="GFO62626.1"/>
    <property type="molecule type" value="Genomic_DNA"/>
</dbReference>
<evidence type="ECO:0000313" key="3">
    <source>
        <dbReference type="EMBL" id="GFO62626.1"/>
    </source>
</evidence>
<keyword evidence="1" id="KW-0472">Membrane</keyword>
<dbReference type="EMBL" id="CP096574">
    <property type="protein sequence ID" value="UPU35794.1"/>
    <property type="molecule type" value="Genomic_DNA"/>
</dbReference>
<accession>A0A6V8MR87</accession>